<dbReference type="AlphaFoldDB" id="A0A4S8K9C3"/>
<comment type="caution">
    <text evidence="1">The sequence shown here is derived from an EMBL/GenBank/DDBJ whole genome shotgun (WGS) entry which is preliminary data.</text>
</comment>
<proteinExistence type="predicted"/>
<sequence>MGDQLVVMLDKLKSKMIKSAKKKKPKEYARLQKSTSVRMEIKSVKARQIITRTLKAADQPGKISISS</sequence>
<evidence type="ECO:0000313" key="2">
    <source>
        <dbReference type="Proteomes" id="UP000317650"/>
    </source>
</evidence>
<gene>
    <name evidence="1" type="ORF">C4D60_Mb04t03050</name>
</gene>
<evidence type="ECO:0000313" key="1">
    <source>
        <dbReference type="EMBL" id="THU71589.1"/>
    </source>
</evidence>
<organism evidence="1 2">
    <name type="scientific">Musa balbisiana</name>
    <name type="common">Banana</name>
    <dbReference type="NCBI Taxonomy" id="52838"/>
    <lineage>
        <taxon>Eukaryota</taxon>
        <taxon>Viridiplantae</taxon>
        <taxon>Streptophyta</taxon>
        <taxon>Embryophyta</taxon>
        <taxon>Tracheophyta</taxon>
        <taxon>Spermatophyta</taxon>
        <taxon>Magnoliopsida</taxon>
        <taxon>Liliopsida</taxon>
        <taxon>Zingiberales</taxon>
        <taxon>Musaceae</taxon>
        <taxon>Musa</taxon>
    </lineage>
</organism>
<reference evidence="1 2" key="1">
    <citation type="journal article" date="2019" name="Nat. Plants">
        <title>Genome sequencing of Musa balbisiana reveals subgenome evolution and function divergence in polyploid bananas.</title>
        <authorList>
            <person name="Yao X."/>
        </authorList>
    </citation>
    <scope>NUCLEOTIDE SEQUENCE [LARGE SCALE GENOMIC DNA]</scope>
    <source>
        <strain evidence="2">cv. DH-PKW</strain>
        <tissue evidence="1">Leaves</tissue>
    </source>
</reference>
<dbReference type="PANTHER" id="PTHR34563:SF6">
    <property type="entry name" value="OS08G0416800 PROTEIN"/>
    <property type="match status" value="1"/>
</dbReference>
<dbReference type="Proteomes" id="UP000317650">
    <property type="component" value="Chromosome 4"/>
</dbReference>
<dbReference type="PANTHER" id="PTHR34563">
    <property type="entry name" value="BNACNNG33880D PROTEIN"/>
    <property type="match status" value="1"/>
</dbReference>
<dbReference type="EMBL" id="PYDT01000001">
    <property type="protein sequence ID" value="THU71589.1"/>
    <property type="molecule type" value="Genomic_DNA"/>
</dbReference>
<name>A0A4S8K9C3_MUSBA</name>
<keyword evidence="2" id="KW-1185">Reference proteome</keyword>
<protein>
    <submittedName>
        <fullName evidence="1">Uncharacterized protein</fullName>
    </submittedName>
</protein>
<accession>A0A4S8K9C3</accession>